<feature type="domain" description="HTH araC/xylS-type" evidence="4">
    <location>
        <begin position="229"/>
        <end position="329"/>
    </location>
</feature>
<sequence length="337" mass="38658">MTESIVLEVRSFLSNDAIRKTNVKPDHCTFPAIGVPWDVLFLKDCKLAIQQKKLFSSSFSIIEADVSSKTTLNLRALRSSAVMVFVLRGQVNYLNEESEQLDTLREGNCFTSYIPLGKAKIQLRRGKTSALVIDLEKHLLRKSFEPAYTAFSSIIKLWKDRAVAPLSLPQINISKQISDILVKIRMTLTNHPNEVINAENLIPICLNIYEEGLQKGKGLSREVSLNRVKMLRAHLEEIYPYSEKCSKTSIRNSLGWSEWMLREILKTYFNTPINQHIKRLRIQRATILLRTTEMKINDISNEIGFSAPPEFIKDFKSLKGVTPSNYRKKRKYHPNSD</sequence>
<dbReference type="SMART" id="SM00342">
    <property type="entry name" value="HTH_ARAC"/>
    <property type="match status" value="1"/>
</dbReference>
<dbReference type="PANTHER" id="PTHR43280">
    <property type="entry name" value="ARAC-FAMILY TRANSCRIPTIONAL REGULATOR"/>
    <property type="match status" value="1"/>
</dbReference>
<dbReference type="InterPro" id="IPR020449">
    <property type="entry name" value="Tscrpt_reg_AraC-type_HTH"/>
</dbReference>
<evidence type="ECO:0000256" key="3">
    <source>
        <dbReference type="ARBA" id="ARBA00023163"/>
    </source>
</evidence>
<organism evidence="5 6">
    <name type="scientific">Candidatus Sphingobacterium stercoripullorum</name>
    <dbReference type="NCBI Taxonomy" id="2838759"/>
    <lineage>
        <taxon>Bacteria</taxon>
        <taxon>Pseudomonadati</taxon>
        <taxon>Bacteroidota</taxon>
        <taxon>Sphingobacteriia</taxon>
        <taxon>Sphingobacteriales</taxon>
        <taxon>Sphingobacteriaceae</taxon>
        <taxon>Sphingobacterium</taxon>
    </lineage>
</organism>
<dbReference type="SUPFAM" id="SSF46689">
    <property type="entry name" value="Homeodomain-like"/>
    <property type="match status" value="1"/>
</dbReference>
<keyword evidence="1" id="KW-0805">Transcription regulation</keyword>
<dbReference type="AlphaFoldDB" id="A0A9D2AZA3"/>
<comment type="caution">
    <text evidence="5">The sequence shown here is derived from an EMBL/GenBank/DDBJ whole genome shotgun (WGS) entry which is preliminary data.</text>
</comment>
<accession>A0A9D2AZA3</accession>
<protein>
    <submittedName>
        <fullName evidence="5">Helix-turn-helix transcriptional regulator</fullName>
    </submittedName>
</protein>
<keyword evidence="2" id="KW-0238">DNA-binding</keyword>
<evidence type="ECO:0000259" key="4">
    <source>
        <dbReference type="PROSITE" id="PS01124"/>
    </source>
</evidence>
<evidence type="ECO:0000313" key="5">
    <source>
        <dbReference type="EMBL" id="HIX55388.1"/>
    </source>
</evidence>
<evidence type="ECO:0000256" key="1">
    <source>
        <dbReference type="ARBA" id="ARBA00023015"/>
    </source>
</evidence>
<keyword evidence="3" id="KW-0804">Transcription</keyword>
<dbReference type="PROSITE" id="PS01124">
    <property type="entry name" value="HTH_ARAC_FAMILY_2"/>
    <property type="match status" value="1"/>
</dbReference>
<dbReference type="InterPro" id="IPR018060">
    <property type="entry name" value="HTH_AraC"/>
</dbReference>
<dbReference type="GO" id="GO:0003700">
    <property type="term" value="F:DNA-binding transcription factor activity"/>
    <property type="evidence" value="ECO:0007669"/>
    <property type="project" value="InterPro"/>
</dbReference>
<gene>
    <name evidence="5" type="ORF">H9853_10195</name>
</gene>
<dbReference type="PROSITE" id="PS00041">
    <property type="entry name" value="HTH_ARAC_FAMILY_1"/>
    <property type="match status" value="1"/>
</dbReference>
<dbReference type="EMBL" id="DXEZ01000284">
    <property type="protein sequence ID" value="HIX55388.1"/>
    <property type="molecule type" value="Genomic_DNA"/>
</dbReference>
<dbReference type="GO" id="GO:0043565">
    <property type="term" value="F:sequence-specific DNA binding"/>
    <property type="evidence" value="ECO:0007669"/>
    <property type="project" value="InterPro"/>
</dbReference>
<dbReference type="InterPro" id="IPR018062">
    <property type="entry name" value="HTH_AraC-typ_CS"/>
</dbReference>
<name>A0A9D2AZA3_9SPHI</name>
<dbReference type="InterPro" id="IPR009057">
    <property type="entry name" value="Homeodomain-like_sf"/>
</dbReference>
<dbReference type="PANTHER" id="PTHR43280:SF2">
    <property type="entry name" value="HTH-TYPE TRANSCRIPTIONAL REGULATOR EXSA"/>
    <property type="match status" value="1"/>
</dbReference>
<evidence type="ECO:0000256" key="2">
    <source>
        <dbReference type="ARBA" id="ARBA00023125"/>
    </source>
</evidence>
<dbReference type="Gene3D" id="1.10.10.60">
    <property type="entry name" value="Homeodomain-like"/>
    <property type="match status" value="1"/>
</dbReference>
<reference evidence="5" key="2">
    <citation type="submission" date="2021-04" db="EMBL/GenBank/DDBJ databases">
        <authorList>
            <person name="Gilroy R."/>
        </authorList>
    </citation>
    <scope>NUCLEOTIDE SEQUENCE</scope>
    <source>
        <strain evidence="5">1719</strain>
    </source>
</reference>
<dbReference type="Proteomes" id="UP000824156">
    <property type="component" value="Unassembled WGS sequence"/>
</dbReference>
<dbReference type="PRINTS" id="PR00032">
    <property type="entry name" value="HTHARAC"/>
</dbReference>
<dbReference type="Pfam" id="PF12833">
    <property type="entry name" value="HTH_18"/>
    <property type="match status" value="1"/>
</dbReference>
<evidence type="ECO:0000313" key="6">
    <source>
        <dbReference type="Proteomes" id="UP000824156"/>
    </source>
</evidence>
<reference evidence="5" key="1">
    <citation type="journal article" date="2021" name="PeerJ">
        <title>Extensive microbial diversity within the chicken gut microbiome revealed by metagenomics and culture.</title>
        <authorList>
            <person name="Gilroy R."/>
            <person name="Ravi A."/>
            <person name="Getino M."/>
            <person name="Pursley I."/>
            <person name="Horton D.L."/>
            <person name="Alikhan N.F."/>
            <person name="Baker D."/>
            <person name="Gharbi K."/>
            <person name="Hall N."/>
            <person name="Watson M."/>
            <person name="Adriaenssens E.M."/>
            <person name="Foster-Nyarko E."/>
            <person name="Jarju S."/>
            <person name="Secka A."/>
            <person name="Antonio M."/>
            <person name="Oren A."/>
            <person name="Chaudhuri R.R."/>
            <person name="La Ragione R."/>
            <person name="Hildebrand F."/>
            <person name="Pallen M.J."/>
        </authorList>
    </citation>
    <scope>NUCLEOTIDE SEQUENCE</scope>
    <source>
        <strain evidence="5">1719</strain>
    </source>
</reference>
<proteinExistence type="predicted"/>